<evidence type="ECO:0000256" key="2">
    <source>
        <dbReference type="ARBA" id="ARBA00005830"/>
    </source>
</evidence>
<name>A0A2G7G0V0_9EURO</name>
<dbReference type="PANTHER" id="PTHR20883">
    <property type="entry name" value="PHYTANOYL-COA DIOXYGENASE DOMAIN CONTAINING 1"/>
    <property type="match status" value="1"/>
</dbReference>
<reference evidence="7 8" key="1">
    <citation type="submission" date="2017-05" db="EMBL/GenBank/DDBJ databases">
        <title>Genome sequence for an aflatoxigenic pathogen of Argentinian peanut, Aspergillus arachidicola.</title>
        <authorList>
            <person name="Moore G."/>
            <person name="Beltz S.B."/>
            <person name="Mack B.M."/>
        </authorList>
    </citation>
    <scope>NUCLEOTIDE SEQUENCE [LARGE SCALE GENOMIC DNA]</scope>
    <source>
        <strain evidence="7 8">CBS 117610</strain>
    </source>
</reference>
<dbReference type="EMBL" id="NEXV01000266">
    <property type="protein sequence ID" value="PIG86215.1"/>
    <property type="molecule type" value="Genomic_DNA"/>
</dbReference>
<evidence type="ECO:0000256" key="5">
    <source>
        <dbReference type="ARBA" id="ARBA00023002"/>
    </source>
</evidence>
<keyword evidence="6" id="KW-0408">Iron</keyword>
<protein>
    <recommendedName>
        <fullName evidence="9">Phytanoyl-CoA dioxygenase family protein</fullName>
    </recommendedName>
</protein>
<organism evidence="7 8">
    <name type="scientific">Aspergillus arachidicola</name>
    <dbReference type="NCBI Taxonomy" id="656916"/>
    <lineage>
        <taxon>Eukaryota</taxon>
        <taxon>Fungi</taxon>
        <taxon>Dikarya</taxon>
        <taxon>Ascomycota</taxon>
        <taxon>Pezizomycotina</taxon>
        <taxon>Eurotiomycetes</taxon>
        <taxon>Eurotiomycetidae</taxon>
        <taxon>Eurotiales</taxon>
        <taxon>Aspergillaceae</taxon>
        <taxon>Aspergillus</taxon>
        <taxon>Aspergillus subgen. Circumdati</taxon>
    </lineage>
</organism>
<dbReference type="GO" id="GO:0046872">
    <property type="term" value="F:metal ion binding"/>
    <property type="evidence" value="ECO:0007669"/>
    <property type="project" value="UniProtKB-KW"/>
</dbReference>
<comment type="caution">
    <text evidence="7">The sequence shown here is derived from an EMBL/GenBank/DDBJ whole genome shotgun (WGS) entry which is preliminary data.</text>
</comment>
<dbReference type="SUPFAM" id="SSF51197">
    <property type="entry name" value="Clavaminate synthase-like"/>
    <property type="match status" value="1"/>
</dbReference>
<dbReference type="Pfam" id="PF05721">
    <property type="entry name" value="PhyH"/>
    <property type="match status" value="1"/>
</dbReference>
<evidence type="ECO:0000256" key="1">
    <source>
        <dbReference type="ARBA" id="ARBA00001962"/>
    </source>
</evidence>
<evidence type="ECO:0000313" key="8">
    <source>
        <dbReference type="Proteomes" id="UP000231358"/>
    </source>
</evidence>
<dbReference type="InterPro" id="IPR008775">
    <property type="entry name" value="Phytyl_CoA_dOase-like"/>
</dbReference>
<dbReference type="PANTHER" id="PTHR20883:SF19">
    <property type="entry name" value="MULTIFUNCTIONAL DIOXYGENASE AUSE"/>
    <property type="match status" value="1"/>
</dbReference>
<evidence type="ECO:0000256" key="4">
    <source>
        <dbReference type="ARBA" id="ARBA00022964"/>
    </source>
</evidence>
<dbReference type="STRING" id="656916.A0A2G7G0V0"/>
<comment type="similarity">
    <text evidence="2">Belongs to the PhyH family.</text>
</comment>
<evidence type="ECO:0000256" key="6">
    <source>
        <dbReference type="ARBA" id="ARBA00023004"/>
    </source>
</evidence>
<proteinExistence type="inferred from homology"/>
<keyword evidence="4" id="KW-0223">Dioxygenase</keyword>
<dbReference type="Proteomes" id="UP000231358">
    <property type="component" value="Unassembled WGS sequence"/>
</dbReference>
<dbReference type="Gene3D" id="2.60.120.620">
    <property type="entry name" value="q2cbj1_9rhob like domain"/>
    <property type="match status" value="1"/>
</dbReference>
<keyword evidence="3" id="KW-0479">Metal-binding</keyword>
<evidence type="ECO:0000313" key="7">
    <source>
        <dbReference type="EMBL" id="PIG86215.1"/>
    </source>
</evidence>
<dbReference type="GO" id="GO:0051213">
    <property type="term" value="F:dioxygenase activity"/>
    <property type="evidence" value="ECO:0007669"/>
    <property type="project" value="UniProtKB-KW"/>
</dbReference>
<keyword evidence="8" id="KW-1185">Reference proteome</keyword>
<evidence type="ECO:0000256" key="3">
    <source>
        <dbReference type="ARBA" id="ARBA00022723"/>
    </source>
</evidence>
<keyword evidence="5" id="KW-0560">Oxidoreductase</keyword>
<gene>
    <name evidence="7" type="ORF">AARAC_004699</name>
</gene>
<comment type="cofactor">
    <cofactor evidence="1">
        <name>Fe cation</name>
        <dbReference type="ChEBI" id="CHEBI:24875"/>
    </cofactor>
</comment>
<evidence type="ECO:0008006" key="9">
    <source>
        <dbReference type="Google" id="ProtNLM"/>
    </source>
</evidence>
<dbReference type="AlphaFoldDB" id="A0A2G7G0V0"/>
<sequence>MSPSTVPTNVPRVKASDGAQKIYAAMREAGGVVVEGFLSPEQVKNLNQDLEEPFANLQMGSKSGNTATQTIHGPRTKRLTNLVTHSKVFRQEILDYDLLYDILDLSFAEDDKSYWMSGAQAIEINPGNEAQILHRDQGQFRVFNLIGPSAPEAAVNFLIAVTEFTDENGATRVIPGSHKWPDFTVKGDPNDTVPAEMKPGDALFLSGKTIHGGGANRTASEKRRGVAFFFTCSYLTPEEAFAFQVDKETARGMSKRAQRSIGFRSQFPKNSGGLWQWDFSELADYIGL</sequence>
<accession>A0A2G7G0V0</accession>